<gene>
    <name evidence="2" type="ORF">D0C36_15380</name>
</gene>
<sequence length="93" mass="10857">MYTNYLKKTYTVTLVVAVLLVITILGSIVISPKILHVLNLISMLLTFIAAWYWIRSLKYGLNFKIGLCLFIIVCEFNVEVMLMLEKYNPSWMY</sequence>
<evidence type="ECO:0000313" key="2">
    <source>
        <dbReference type="EMBL" id="RFZ92777.1"/>
    </source>
</evidence>
<keyword evidence="1" id="KW-0472">Membrane</keyword>
<dbReference type="EMBL" id="QWDC01000002">
    <property type="protein sequence ID" value="RFZ92777.1"/>
    <property type="molecule type" value="Genomic_DNA"/>
</dbReference>
<dbReference type="AlphaFoldDB" id="A0A372NVX5"/>
<organism evidence="2 3">
    <name type="scientific">Mucilaginibacter conchicola</name>
    <dbReference type="NCBI Taxonomy" id="2303333"/>
    <lineage>
        <taxon>Bacteria</taxon>
        <taxon>Pseudomonadati</taxon>
        <taxon>Bacteroidota</taxon>
        <taxon>Sphingobacteriia</taxon>
        <taxon>Sphingobacteriales</taxon>
        <taxon>Sphingobacteriaceae</taxon>
        <taxon>Mucilaginibacter</taxon>
    </lineage>
</organism>
<feature type="transmembrane region" description="Helical" evidence="1">
    <location>
        <begin position="12"/>
        <end position="30"/>
    </location>
</feature>
<evidence type="ECO:0000313" key="3">
    <source>
        <dbReference type="Proteomes" id="UP000264217"/>
    </source>
</evidence>
<keyword evidence="1" id="KW-0812">Transmembrane</keyword>
<feature type="transmembrane region" description="Helical" evidence="1">
    <location>
        <begin position="66"/>
        <end position="84"/>
    </location>
</feature>
<keyword evidence="1" id="KW-1133">Transmembrane helix</keyword>
<proteinExistence type="predicted"/>
<protein>
    <submittedName>
        <fullName evidence="2">Uncharacterized protein</fullName>
    </submittedName>
</protein>
<comment type="caution">
    <text evidence="2">The sequence shown here is derived from an EMBL/GenBank/DDBJ whole genome shotgun (WGS) entry which is preliminary data.</text>
</comment>
<accession>A0A372NVX5</accession>
<reference evidence="2 3" key="1">
    <citation type="submission" date="2018-08" db="EMBL/GenBank/DDBJ databases">
        <title>Mucilaginibacter sp. MYSH2.</title>
        <authorList>
            <person name="Seo T."/>
        </authorList>
    </citation>
    <scope>NUCLEOTIDE SEQUENCE [LARGE SCALE GENOMIC DNA]</scope>
    <source>
        <strain evidence="2 3">MYSH2</strain>
    </source>
</reference>
<dbReference type="Proteomes" id="UP000264217">
    <property type="component" value="Unassembled WGS sequence"/>
</dbReference>
<evidence type="ECO:0000256" key="1">
    <source>
        <dbReference type="SAM" id="Phobius"/>
    </source>
</evidence>
<feature type="transmembrane region" description="Helical" evidence="1">
    <location>
        <begin position="36"/>
        <end position="54"/>
    </location>
</feature>
<name>A0A372NVX5_9SPHI</name>
<keyword evidence="3" id="KW-1185">Reference proteome</keyword>